<gene>
    <name evidence="6" type="ORF">ACFPIB_03435</name>
</gene>
<name>A0ABW0E5S8_9BACT</name>
<evidence type="ECO:0000256" key="2">
    <source>
        <dbReference type="ARBA" id="ARBA00022630"/>
    </source>
</evidence>
<protein>
    <submittedName>
        <fullName evidence="6">Flavin reductase family protein</fullName>
        <ecNumber evidence="6">1.5.1.-</ecNumber>
    </submittedName>
</protein>
<dbReference type="PANTHER" id="PTHR33798:SF5">
    <property type="entry name" value="FLAVIN REDUCTASE LIKE DOMAIN-CONTAINING PROTEIN"/>
    <property type="match status" value="1"/>
</dbReference>
<keyword evidence="7" id="KW-1185">Reference proteome</keyword>
<keyword evidence="3" id="KW-0288">FMN</keyword>
<feature type="domain" description="Flavin reductase like" evidence="5">
    <location>
        <begin position="21"/>
        <end position="175"/>
    </location>
</feature>
<accession>A0ABW0E5S8</accession>
<dbReference type="InterPro" id="IPR002563">
    <property type="entry name" value="Flavin_Rdtase-like_dom"/>
</dbReference>
<reference evidence="7" key="1">
    <citation type="journal article" date="2019" name="Int. J. Syst. Evol. Microbiol.">
        <title>The Global Catalogue of Microorganisms (GCM) 10K type strain sequencing project: providing services to taxonomists for standard genome sequencing and annotation.</title>
        <authorList>
            <consortium name="The Broad Institute Genomics Platform"/>
            <consortium name="The Broad Institute Genome Sequencing Center for Infectious Disease"/>
            <person name="Wu L."/>
            <person name="Ma J."/>
        </authorList>
    </citation>
    <scope>NUCLEOTIDE SEQUENCE [LARGE SCALE GENOMIC DNA]</scope>
    <source>
        <strain evidence="7">KACC 12602</strain>
    </source>
</reference>
<comment type="similarity">
    <text evidence="4">Belongs to the flavoredoxin family.</text>
</comment>
<sequence>MIKTINPQEIPTGEFHSYMLGAIAPRPIAFASTLDADGNVNLSPFSFFNAFGSNPPILIFSPARRVRDNTTKHTLENALATREVVINIANYNMVEQLSLASTEYDKGVNEFTKSGLTPVPSVMIKPPRVAEAPASFECKVREVISIGDQGGAANLIICEVLLMHVNENVLSADGKTIDPFKLDAVARLGGDWYLRANGDCLFELPKPVRNKGIGVDQLPEHIRCSNLLTGNNLGRLGNTEKEQVPTQEDAHAFKSDPQVSEIWSKFEIQPMELRNQLETLGKKMLEENKVTEAWKVLLLAGEVK</sequence>
<dbReference type="EMBL" id="JBHSKT010000002">
    <property type="protein sequence ID" value="MFC5269648.1"/>
    <property type="molecule type" value="Genomic_DNA"/>
</dbReference>
<evidence type="ECO:0000313" key="6">
    <source>
        <dbReference type="EMBL" id="MFC5269648.1"/>
    </source>
</evidence>
<dbReference type="Pfam" id="PF01613">
    <property type="entry name" value="Flavin_Reduct"/>
    <property type="match status" value="1"/>
</dbReference>
<dbReference type="InterPro" id="IPR012349">
    <property type="entry name" value="Split_barrel_FMN-bd"/>
</dbReference>
<evidence type="ECO:0000256" key="1">
    <source>
        <dbReference type="ARBA" id="ARBA00001917"/>
    </source>
</evidence>
<proteinExistence type="inferred from homology"/>
<dbReference type="SUPFAM" id="SSF50475">
    <property type="entry name" value="FMN-binding split barrel"/>
    <property type="match status" value="1"/>
</dbReference>
<evidence type="ECO:0000259" key="5">
    <source>
        <dbReference type="SMART" id="SM00903"/>
    </source>
</evidence>
<dbReference type="RefSeq" id="WP_378016029.1">
    <property type="nucleotide sequence ID" value="NZ_JBHSKT010000002.1"/>
</dbReference>
<dbReference type="Proteomes" id="UP001596161">
    <property type="component" value="Unassembled WGS sequence"/>
</dbReference>
<evidence type="ECO:0000256" key="4">
    <source>
        <dbReference type="ARBA" id="ARBA00038054"/>
    </source>
</evidence>
<dbReference type="EC" id="1.5.1.-" evidence="6"/>
<organism evidence="6 7">
    <name type="scientific">Adhaeribacter terreus</name>
    <dbReference type="NCBI Taxonomy" id="529703"/>
    <lineage>
        <taxon>Bacteria</taxon>
        <taxon>Pseudomonadati</taxon>
        <taxon>Bacteroidota</taxon>
        <taxon>Cytophagia</taxon>
        <taxon>Cytophagales</taxon>
        <taxon>Hymenobacteraceae</taxon>
        <taxon>Adhaeribacter</taxon>
    </lineage>
</organism>
<keyword evidence="6" id="KW-0560">Oxidoreductase</keyword>
<evidence type="ECO:0000256" key="3">
    <source>
        <dbReference type="ARBA" id="ARBA00022643"/>
    </source>
</evidence>
<dbReference type="GO" id="GO:0016491">
    <property type="term" value="F:oxidoreductase activity"/>
    <property type="evidence" value="ECO:0007669"/>
    <property type="project" value="UniProtKB-KW"/>
</dbReference>
<keyword evidence="2" id="KW-0285">Flavoprotein</keyword>
<dbReference type="SMART" id="SM00903">
    <property type="entry name" value="Flavin_Reduct"/>
    <property type="match status" value="1"/>
</dbReference>
<comment type="caution">
    <text evidence="6">The sequence shown here is derived from an EMBL/GenBank/DDBJ whole genome shotgun (WGS) entry which is preliminary data.</text>
</comment>
<comment type="cofactor">
    <cofactor evidence="1">
        <name>FMN</name>
        <dbReference type="ChEBI" id="CHEBI:58210"/>
    </cofactor>
</comment>
<dbReference type="PANTHER" id="PTHR33798">
    <property type="entry name" value="FLAVOPROTEIN OXYGENASE"/>
    <property type="match status" value="1"/>
</dbReference>
<dbReference type="Gene3D" id="2.30.110.10">
    <property type="entry name" value="Electron Transport, Fmn-binding Protein, Chain A"/>
    <property type="match status" value="1"/>
</dbReference>
<evidence type="ECO:0000313" key="7">
    <source>
        <dbReference type="Proteomes" id="UP001596161"/>
    </source>
</evidence>